<sequence length="103" mass="11600">MKRSNTLQTKVDNKISIVLTTLIVFLETQFAYAQEKVNSINLLIGVQYGLSVFIPIAGAIILLFLLLIYAFRIITKAIFLRWAFSVLIASAAFYISSILFHIT</sequence>
<name>A0ABV2FLG8_9HYPH</name>
<keyword evidence="1" id="KW-0472">Membrane</keyword>
<organism evidence="2 3">
    <name type="scientific">Bartonella japonica</name>
    <dbReference type="NCBI Taxonomy" id="357761"/>
    <lineage>
        <taxon>Bacteria</taxon>
        <taxon>Pseudomonadati</taxon>
        <taxon>Pseudomonadota</taxon>
        <taxon>Alphaproteobacteria</taxon>
        <taxon>Hyphomicrobiales</taxon>
        <taxon>Bartonellaceae</taxon>
        <taxon>Bartonella</taxon>
    </lineage>
</organism>
<evidence type="ECO:0000313" key="2">
    <source>
        <dbReference type="EMBL" id="MET3559397.1"/>
    </source>
</evidence>
<comment type="caution">
    <text evidence="2">The sequence shown here is derived from an EMBL/GenBank/DDBJ whole genome shotgun (WGS) entry which is preliminary data.</text>
</comment>
<dbReference type="EMBL" id="JBEPLT010000001">
    <property type="protein sequence ID" value="MET3559397.1"/>
    <property type="molecule type" value="Genomic_DNA"/>
</dbReference>
<keyword evidence="1" id="KW-1133">Transmembrane helix</keyword>
<keyword evidence="3" id="KW-1185">Reference proteome</keyword>
<accession>A0ABV2FLG8</accession>
<proteinExistence type="predicted"/>
<protein>
    <submittedName>
        <fullName evidence="2">Cytochrome c biogenesis factor</fullName>
    </submittedName>
</protein>
<gene>
    <name evidence="2" type="ORF">ABID39_000067</name>
</gene>
<dbReference type="Proteomes" id="UP001549112">
    <property type="component" value="Unassembled WGS sequence"/>
</dbReference>
<reference evidence="2 3" key="1">
    <citation type="submission" date="2024-06" db="EMBL/GenBank/DDBJ databases">
        <title>Genomic Encyclopedia of Type Strains, Phase IV (KMG-IV): sequencing the most valuable type-strain genomes for metagenomic binning, comparative biology and taxonomic classification.</title>
        <authorList>
            <person name="Goeker M."/>
        </authorList>
    </citation>
    <scope>NUCLEOTIDE SEQUENCE [LARGE SCALE GENOMIC DNA]</scope>
    <source>
        <strain evidence="2 3">DSM 23650</strain>
    </source>
</reference>
<feature type="transmembrane region" description="Helical" evidence="1">
    <location>
        <begin position="78"/>
        <end position="102"/>
    </location>
</feature>
<keyword evidence="1" id="KW-0812">Transmembrane</keyword>
<feature type="transmembrane region" description="Helical" evidence="1">
    <location>
        <begin position="49"/>
        <end position="71"/>
    </location>
</feature>
<evidence type="ECO:0000313" key="3">
    <source>
        <dbReference type="Proteomes" id="UP001549112"/>
    </source>
</evidence>
<dbReference type="RefSeq" id="WP_354184906.1">
    <property type="nucleotide sequence ID" value="NZ_JBEPLT010000001.1"/>
</dbReference>
<evidence type="ECO:0000256" key="1">
    <source>
        <dbReference type="SAM" id="Phobius"/>
    </source>
</evidence>